<comment type="caution">
    <text evidence="5">Lacks conserved residue(s) required for the propagation of feature annotation.</text>
</comment>
<proteinExistence type="inferred from homology"/>
<accession>A0A7K1L902</accession>
<name>A0A7K1L902_9ACTN</name>
<evidence type="ECO:0000256" key="1">
    <source>
        <dbReference type="ARBA" id="ARBA00011073"/>
    </source>
</evidence>
<dbReference type="InterPro" id="IPR000209">
    <property type="entry name" value="Peptidase_S8/S53_dom"/>
</dbReference>
<dbReference type="SUPFAM" id="SSF52743">
    <property type="entry name" value="Subtilisin-like"/>
    <property type="match status" value="1"/>
</dbReference>
<feature type="region of interest" description="Disordered" evidence="6">
    <location>
        <begin position="174"/>
        <end position="215"/>
    </location>
</feature>
<comment type="caution">
    <text evidence="9">The sequence shown here is derived from an EMBL/GenBank/DDBJ whole genome shotgun (WGS) entry which is preliminary data.</text>
</comment>
<evidence type="ECO:0000256" key="7">
    <source>
        <dbReference type="SAM" id="SignalP"/>
    </source>
</evidence>
<evidence type="ECO:0000313" key="9">
    <source>
        <dbReference type="EMBL" id="MUN40909.1"/>
    </source>
</evidence>
<dbReference type="Gene3D" id="3.40.50.200">
    <property type="entry name" value="Peptidase S8/S53 domain"/>
    <property type="match status" value="1"/>
</dbReference>
<evidence type="ECO:0000256" key="6">
    <source>
        <dbReference type="SAM" id="MobiDB-lite"/>
    </source>
</evidence>
<feature type="compositionally biased region" description="Polar residues" evidence="6">
    <location>
        <begin position="174"/>
        <end position="187"/>
    </location>
</feature>
<dbReference type="GO" id="GO:0004252">
    <property type="term" value="F:serine-type endopeptidase activity"/>
    <property type="evidence" value="ECO:0007669"/>
    <property type="project" value="InterPro"/>
</dbReference>
<dbReference type="GO" id="GO:0016485">
    <property type="term" value="P:protein processing"/>
    <property type="evidence" value="ECO:0007669"/>
    <property type="project" value="TreeGrafter"/>
</dbReference>
<feature type="domain" description="Peptidase S8/S53" evidence="8">
    <location>
        <begin position="55"/>
        <end position="177"/>
    </location>
</feature>
<dbReference type="PRINTS" id="PR00723">
    <property type="entry name" value="SUBTILISIN"/>
</dbReference>
<dbReference type="Pfam" id="PF00082">
    <property type="entry name" value="Peptidase_S8"/>
    <property type="match status" value="1"/>
</dbReference>
<gene>
    <name evidence="9" type="ORF">GNZ18_30535</name>
</gene>
<dbReference type="PROSITE" id="PS51892">
    <property type="entry name" value="SUBTILASE"/>
    <property type="match status" value="1"/>
</dbReference>
<keyword evidence="4" id="KW-0720">Serine protease</keyword>
<organism evidence="9 10">
    <name type="scientific">Actinomadura litoris</name>
    <dbReference type="NCBI Taxonomy" id="2678616"/>
    <lineage>
        <taxon>Bacteria</taxon>
        <taxon>Bacillati</taxon>
        <taxon>Actinomycetota</taxon>
        <taxon>Actinomycetes</taxon>
        <taxon>Streptosporangiales</taxon>
        <taxon>Thermomonosporaceae</taxon>
        <taxon>Actinomadura</taxon>
    </lineage>
</organism>
<feature type="chain" id="PRO_5039609304" evidence="7">
    <location>
        <begin position="30"/>
        <end position="215"/>
    </location>
</feature>
<sequence length="215" mass="22671">MLERSRRLAHMATALVVVAVVGAPGAAAADPRPRQGEWWFSAWGVDDLMWPISKGKGVTVGLIDSGVEADLPDLRGVVLPGLDAENWGTDGRRDLNKFDKAGHGTAMASAIAGQGHGTGMVGVAPEAKILPVLAQSVPAYIKGIRYVVDHGATVVNLSQAAPMACPPDLQQAVSKRWSGTPSSSSVRATRAAKEIPATHRPTARASWRWAPSMRN</sequence>
<keyword evidence="10" id="KW-1185">Reference proteome</keyword>
<evidence type="ECO:0000313" key="10">
    <source>
        <dbReference type="Proteomes" id="UP000432015"/>
    </source>
</evidence>
<dbReference type="GO" id="GO:0005886">
    <property type="term" value="C:plasma membrane"/>
    <property type="evidence" value="ECO:0007669"/>
    <property type="project" value="TreeGrafter"/>
</dbReference>
<dbReference type="InterPro" id="IPR023827">
    <property type="entry name" value="Peptidase_S8_Asp-AS"/>
</dbReference>
<dbReference type="AlphaFoldDB" id="A0A7K1L902"/>
<dbReference type="PANTHER" id="PTHR42884">
    <property type="entry name" value="PROPROTEIN CONVERTASE SUBTILISIN/KEXIN-RELATED"/>
    <property type="match status" value="1"/>
</dbReference>
<dbReference type="InterPro" id="IPR015500">
    <property type="entry name" value="Peptidase_S8_subtilisin-rel"/>
</dbReference>
<evidence type="ECO:0000259" key="8">
    <source>
        <dbReference type="Pfam" id="PF00082"/>
    </source>
</evidence>
<dbReference type="InterPro" id="IPR036852">
    <property type="entry name" value="Peptidase_S8/S53_dom_sf"/>
</dbReference>
<reference evidence="9 10" key="1">
    <citation type="submission" date="2019-11" db="EMBL/GenBank/DDBJ databases">
        <authorList>
            <person name="Cao P."/>
        </authorList>
    </citation>
    <scope>NUCLEOTIDE SEQUENCE [LARGE SCALE GENOMIC DNA]</scope>
    <source>
        <strain evidence="9 10">NEAU-AAG5</strain>
    </source>
</reference>
<evidence type="ECO:0000256" key="2">
    <source>
        <dbReference type="ARBA" id="ARBA00022670"/>
    </source>
</evidence>
<feature type="signal peptide" evidence="7">
    <location>
        <begin position="1"/>
        <end position="29"/>
    </location>
</feature>
<keyword evidence="2" id="KW-0645">Protease</keyword>
<dbReference type="Proteomes" id="UP000432015">
    <property type="component" value="Unassembled WGS sequence"/>
</dbReference>
<protein>
    <submittedName>
        <fullName evidence="9">S8 family serine peptidase</fullName>
    </submittedName>
</protein>
<dbReference type="PROSITE" id="PS00136">
    <property type="entry name" value="SUBTILASE_ASP"/>
    <property type="match status" value="1"/>
</dbReference>
<comment type="similarity">
    <text evidence="1 5">Belongs to the peptidase S8 family.</text>
</comment>
<dbReference type="PANTHER" id="PTHR42884:SF14">
    <property type="entry name" value="NEUROENDOCRINE CONVERTASE 1"/>
    <property type="match status" value="1"/>
</dbReference>
<evidence type="ECO:0000256" key="4">
    <source>
        <dbReference type="ARBA" id="ARBA00022825"/>
    </source>
</evidence>
<evidence type="ECO:0000256" key="5">
    <source>
        <dbReference type="PROSITE-ProRule" id="PRU01240"/>
    </source>
</evidence>
<keyword evidence="7" id="KW-0732">Signal</keyword>
<dbReference type="EMBL" id="WOFH01000012">
    <property type="protein sequence ID" value="MUN40909.1"/>
    <property type="molecule type" value="Genomic_DNA"/>
</dbReference>
<evidence type="ECO:0000256" key="3">
    <source>
        <dbReference type="ARBA" id="ARBA00022801"/>
    </source>
</evidence>
<keyword evidence="3" id="KW-0378">Hydrolase</keyword>